<dbReference type="AlphaFoldDB" id="A0A8H6YLG6"/>
<reference evidence="1" key="1">
    <citation type="submission" date="2020-05" db="EMBL/GenBank/DDBJ databases">
        <title>Mycena genomes resolve the evolution of fungal bioluminescence.</title>
        <authorList>
            <person name="Tsai I.J."/>
        </authorList>
    </citation>
    <scope>NUCLEOTIDE SEQUENCE</scope>
    <source>
        <strain evidence="1">CCC161011</strain>
    </source>
</reference>
<dbReference type="OrthoDB" id="3055369at2759"/>
<gene>
    <name evidence="1" type="ORF">MVEN_00775800</name>
</gene>
<dbReference type="Proteomes" id="UP000620124">
    <property type="component" value="Unassembled WGS sequence"/>
</dbReference>
<proteinExistence type="predicted"/>
<name>A0A8H6YLG6_9AGAR</name>
<keyword evidence="2" id="KW-1185">Reference proteome</keyword>
<dbReference type="EMBL" id="JACAZI010000005">
    <property type="protein sequence ID" value="KAF7360454.1"/>
    <property type="molecule type" value="Genomic_DNA"/>
</dbReference>
<protein>
    <recommendedName>
        <fullName evidence="3">Fungal N-terminal domain-containing protein</fullName>
    </recommendedName>
</protein>
<evidence type="ECO:0000313" key="1">
    <source>
        <dbReference type="EMBL" id="KAF7360454.1"/>
    </source>
</evidence>
<comment type="caution">
    <text evidence="1">The sequence shown here is derived from an EMBL/GenBank/DDBJ whole genome shotgun (WGS) entry which is preliminary data.</text>
</comment>
<sequence>MPVFALAYGSLGDILATAQLVAKIIIFLRSDHHSVECAETEKELKSLGTDLANLTLILVDDALQASPFALSVASRVKEEVRRCHLLLLRFFEKSSASSGLIHKLLWVASEERALAAFRMHVVERRAALGAVVAMMNSGMLLAVQDRVNQIGTNSQIRDAVQEGVSGLTQLLTMYQQQIVAALHRVPRGVTE</sequence>
<evidence type="ECO:0000313" key="2">
    <source>
        <dbReference type="Proteomes" id="UP000620124"/>
    </source>
</evidence>
<evidence type="ECO:0008006" key="3">
    <source>
        <dbReference type="Google" id="ProtNLM"/>
    </source>
</evidence>
<organism evidence="1 2">
    <name type="scientific">Mycena venus</name>
    <dbReference type="NCBI Taxonomy" id="2733690"/>
    <lineage>
        <taxon>Eukaryota</taxon>
        <taxon>Fungi</taxon>
        <taxon>Dikarya</taxon>
        <taxon>Basidiomycota</taxon>
        <taxon>Agaricomycotina</taxon>
        <taxon>Agaricomycetes</taxon>
        <taxon>Agaricomycetidae</taxon>
        <taxon>Agaricales</taxon>
        <taxon>Marasmiineae</taxon>
        <taxon>Mycenaceae</taxon>
        <taxon>Mycena</taxon>
    </lineage>
</organism>
<accession>A0A8H6YLG6</accession>